<keyword evidence="3" id="KW-1185">Reference proteome</keyword>
<name>A0A7T7L4B2_9ACTN</name>
<feature type="domain" description="Xylose isomerase-like TIM barrel" evidence="1">
    <location>
        <begin position="20"/>
        <end position="258"/>
    </location>
</feature>
<dbReference type="Proteomes" id="UP000595636">
    <property type="component" value="Chromosome"/>
</dbReference>
<protein>
    <submittedName>
        <fullName evidence="2">Sugar phosphate isomerase/epimerase</fullName>
    </submittedName>
</protein>
<dbReference type="SUPFAM" id="SSF51658">
    <property type="entry name" value="Xylose isomerase-like"/>
    <property type="match status" value="1"/>
</dbReference>
<dbReference type="AlphaFoldDB" id="A0A7T7L4B2"/>
<sequence>MRVLVLTKPFGDLSPSELADQLAEAGADGADLLVRDGQTVTPSTSWRIAETSRALHGNGLETGLVSTDLTSADSESERVVGHCAEAGVPLMRVGFYRYDAGADYAACLDRARRDLASLAELAARHGVRLVLALHHGTLHPSAAHASRLLDGRDDVLVHPDPGNQAKEGSEDWRLTVDVLGGLDRVGCVGVKNAVWEPGAARGSWTCRWQPLADGGVVPWATILPGLEELGYTGPLSLHVHYPADDPLAAVRRDLGFLRGMQSGPTATSPAH</sequence>
<accession>A0A7T7L4B2</accession>
<dbReference type="KEGG" id="slf:JEQ17_46860"/>
<proteinExistence type="predicted"/>
<evidence type="ECO:0000313" key="3">
    <source>
        <dbReference type="Proteomes" id="UP000595636"/>
    </source>
</evidence>
<dbReference type="Pfam" id="PF01261">
    <property type="entry name" value="AP_endonuc_2"/>
    <property type="match status" value="1"/>
</dbReference>
<dbReference type="GO" id="GO:0016853">
    <property type="term" value="F:isomerase activity"/>
    <property type="evidence" value="ECO:0007669"/>
    <property type="project" value="UniProtKB-KW"/>
</dbReference>
<keyword evidence="2" id="KW-0413">Isomerase</keyword>
<dbReference type="InterPro" id="IPR050312">
    <property type="entry name" value="IolE/XylAMocC-like"/>
</dbReference>
<dbReference type="RefSeq" id="WP_200401041.1">
    <property type="nucleotide sequence ID" value="NZ_CP066831.1"/>
</dbReference>
<evidence type="ECO:0000259" key="1">
    <source>
        <dbReference type="Pfam" id="PF01261"/>
    </source>
</evidence>
<dbReference type="InterPro" id="IPR013022">
    <property type="entry name" value="Xyl_isomerase-like_TIM-brl"/>
</dbReference>
<dbReference type="InterPro" id="IPR036237">
    <property type="entry name" value="Xyl_isomerase-like_sf"/>
</dbReference>
<gene>
    <name evidence="2" type="ORF">JEQ17_46860</name>
</gene>
<dbReference type="Gene3D" id="3.20.20.150">
    <property type="entry name" value="Divalent-metal-dependent TIM barrel enzymes"/>
    <property type="match status" value="1"/>
</dbReference>
<dbReference type="PANTHER" id="PTHR12110">
    <property type="entry name" value="HYDROXYPYRUVATE ISOMERASE"/>
    <property type="match status" value="1"/>
</dbReference>
<reference evidence="2 3" key="1">
    <citation type="submission" date="2020-12" db="EMBL/GenBank/DDBJ databases">
        <title>A novel species.</title>
        <authorList>
            <person name="Li K."/>
        </authorList>
    </citation>
    <scope>NUCLEOTIDE SEQUENCE [LARGE SCALE GENOMIC DNA]</scope>
    <source>
        <strain evidence="2 3">ZYC-3</strain>
    </source>
</reference>
<organism evidence="2 3">
    <name type="scientific">Streptomyces liliifuscus</name>
    <dbReference type="NCBI Taxonomy" id="2797636"/>
    <lineage>
        <taxon>Bacteria</taxon>
        <taxon>Bacillati</taxon>
        <taxon>Actinomycetota</taxon>
        <taxon>Actinomycetes</taxon>
        <taxon>Kitasatosporales</taxon>
        <taxon>Streptomycetaceae</taxon>
        <taxon>Streptomyces</taxon>
    </lineage>
</organism>
<evidence type="ECO:0000313" key="2">
    <source>
        <dbReference type="EMBL" id="QQM46208.1"/>
    </source>
</evidence>
<dbReference type="EMBL" id="CP066831">
    <property type="protein sequence ID" value="QQM46208.1"/>
    <property type="molecule type" value="Genomic_DNA"/>
</dbReference>